<name>A0ABP5KS46_9ACTN</name>
<feature type="compositionally biased region" description="Polar residues" evidence="1">
    <location>
        <begin position="133"/>
        <end position="142"/>
    </location>
</feature>
<keyword evidence="3" id="KW-1185">Reference proteome</keyword>
<dbReference type="EMBL" id="BAAAPF010000166">
    <property type="protein sequence ID" value="GAA2135270.1"/>
    <property type="molecule type" value="Genomic_DNA"/>
</dbReference>
<feature type="region of interest" description="Disordered" evidence="1">
    <location>
        <begin position="309"/>
        <end position="332"/>
    </location>
</feature>
<protein>
    <submittedName>
        <fullName evidence="2">Uncharacterized protein</fullName>
    </submittedName>
</protein>
<feature type="compositionally biased region" description="Low complexity" evidence="1">
    <location>
        <begin position="169"/>
        <end position="201"/>
    </location>
</feature>
<dbReference type="Proteomes" id="UP001500443">
    <property type="component" value="Unassembled WGS sequence"/>
</dbReference>
<gene>
    <name evidence="2" type="ORF">GCM10009802_44000</name>
</gene>
<reference evidence="3" key="1">
    <citation type="journal article" date="2019" name="Int. J. Syst. Evol. Microbiol.">
        <title>The Global Catalogue of Microorganisms (GCM) 10K type strain sequencing project: providing services to taxonomists for standard genome sequencing and annotation.</title>
        <authorList>
            <consortium name="The Broad Institute Genomics Platform"/>
            <consortium name="The Broad Institute Genome Sequencing Center for Infectious Disease"/>
            <person name="Wu L."/>
            <person name="Ma J."/>
        </authorList>
    </citation>
    <scope>NUCLEOTIDE SEQUENCE [LARGE SCALE GENOMIC DNA]</scope>
    <source>
        <strain evidence="3">JCM 15481</strain>
    </source>
</reference>
<feature type="compositionally biased region" description="Pro residues" evidence="1">
    <location>
        <begin position="202"/>
        <end position="211"/>
    </location>
</feature>
<organism evidence="2 3">
    <name type="scientific">Streptomyces synnematoformans</name>
    <dbReference type="NCBI Taxonomy" id="415721"/>
    <lineage>
        <taxon>Bacteria</taxon>
        <taxon>Bacillati</taxon>
        <taxon>Actinomycetota</taxon>
        <taxon>Actinomycetes</taxon>
        <taxon>Kitasatosporales</taxon>
        <taxon>Streptomycetaceae</taxon>
        <taxon>Streptomyces</taxon>
    </lineage>
</organism>
<proteinExistence type="predicted"/>
<sequence>MATGMSAIEPSQSYEETRDSLSSGISWCSAIIHATAKTSTHVPETNITAASPATGSGTARAAPGSASGKMHSTPASSTRRGLHLVITSAPASVPAAKAPMARPHGPAPPRCSRATSGPYTPSAAATTALTTANCSTIDQSQGRPVTSRRPSRRSARMPPPGCRSGMPLTSRNARSAAATANAPASTASTHPGPTAATMAPPSAAPPIPAPLTPTRNSANARPACAPVTDESTMPSAAGAKNACPVPPTADSSTICHTRASPVITSAAKTPCEAQLTAFATTITRCRGIRSATAPPTSTKTTSAVVRAAATSPTSVAEPPASSTANAEAISAPEAPRLVITAARDRSV</sequence>
<feature type="compositionally biased region" description="Low complexity" evidence="1">
    <location>
        <begin position="114"/>
        <end position="132"/>
    </location>
</feature>
<feature type="region of interest" description="Disordered" evidence="1">
    <location>
        <begin position="93"/>
        <end position="245"/>
    </location>
</feature>
<evidence type="ECO:0000313" key="2">
    <source>
        <dbReference type="EMBL" id="GAA2135270.1"/>
    </source>
</evidence>
<feature type="region of interest" description="Disordered" evidence="1">
    <location>
        <begin position="43"/>
        <end position="80"/>
    </location>
</feature>
<accession>A0ABP5KS46</accession>
<comment type="caution">
    <text evidence="2">The sequence shown here is derived from an EMBL/GenBank/DDBJ whole genome shotgun (WGS) entry which is preliminary data.</text>
</comment>
<evidence type="ECO:0000256" key="1">
    <source>
        <dbReference type="SAM" id="MobiDB-lite"/>
    </source>
</evidence>
<feature type="compositionally biased region" description="Low complexity" evidence="1">
    <location>
        <begin position="48"/>
        <end position="68"/>
    </location>
</feature>
<evidence type="ECO:0000313" key="3">
    <source>
        <dbReference type="Proteomes" id="UP001500443"/>
    </source>
</evidence>